<dbReference type="HOGENOM" id="CLU_2304229_0_0_10"/>
<dbReference type="RefSeq" id="WP_003003610.1">
    <property type="nucleotide sequence ID" value="NZ_GG668630.1"/>
</dbReference>
<comment type="caution">
    <text evidence="1">The sequence shown here is derived from an EMBL/GenBank/DDBJ whole genome shotgun (WGS) entry which is preliminary data.</text>
</comment>
<dbReference type="AlphaFoldDB" id="C2G3L4"/>
<dbReference type="Proteomes" id="UP000006241">
    <property type="component" value="Unassembled WGS sequence"/>
</dbReference>
<evidence type="ECO:0000313" key="1">
    <source>
        <dbReference type="EMBL" id="EEI90219.1"/>
    </source>
</evidence>
<dbReference type="EMBL" id="ACHB01000092">
    <property type="protein sequence ID" value="EEI90219.1"/>
    <property type="molecule type" value="Genomic_DNA"/>
</dbReference>
<name>C2G3L4_SPHSI</name>
<sequence>MHLNKIKKLPQYHKLIVPYPQSRFEYGHVSVTEGNNDRPVCMLPLSEADHTYASQRTIRNAEMIRRLPDLLSVVVDILIAENINQDHLKEIQTRFKKILK</sequence>
<proteinExistence type="predicted"/>
<reference evidence="1 2" key="1">
    <citation type="submission" date="2009-01" db="EMBL/GenBank/DDBJ databases">
        <authorList>
            <person name="Qin X."/>
            <person name="Bachman B."/>
            <person name="Battles P."/>
            <person name="Bell A."/>
            <person name="Bess C."/>
            <person name="Bickham C."/>
            <person name="Chaboub L."/>
            <person name="Chen D."/>
            <person name="Coyle M."/>
            <person name="Deiros D.R."/>
            <person name="Dinh H."/>
            <person name="Forbes L."/>
            <person name="Fowler G."/>
            <person name="Francisco L."/>
            <person name="Fu Q."/>
            <person name="Gubbala S."/>
            <person name="Hale W."/>
            <person name="Han Y."/>
            <person name="Hemphill L."/>
            <person name="Highlander S.K."/>
            <person name="Hirani K."/>
            <person name="Hogues M."/>
            <person name="Jackson L."/>
            <person name="Jakkamsetti A."/>
            <person name="Javaid M."/>
            <person name="Jiang H."/>
            <person name="Korchina V."/>
            <person name="Kovar C."/>
            <person name="Lara F."/>
            <person name="Lee S."/>
            <person name="Mata R."/>
            <person name="Mathew T."/>
            <person name="Moen C."/>
            <person name="Morales K."/>
            <person name="Munidasa M."/>
            <person name="Nazareth L."/>
            <person name="Ngo R."/>
            <person name="Nguyen L."/>
            <person name="Okwuonu G."/>
            <person name="Ongeri F."/>
            <person name="Patil S."/>
            <person name="Petrosino J."/>
            <person name="Pham C."/>
            <person name="Pham P."/>
            <person name="Pu L.-L."/>
            <person name="Puazo M."/>
            <person name="Raj R."/>
            <person name="Reid J."/>
            <person name="Rouhana J."/>
            <person name="Saada N."/>
            <person name="Shang Y."/>
            <person name="Simmons D."/>
            <person name="Thornton R."/>
            <person name="Warren J."/>
            <person name="Weissenberger G."/>
            <person name="Zhang J."/>
            <person name="Zhang L."/>
            <person name="Zhou C."/>
            <person name="Zhu D."/>
            <person name="Muzny D."/>
            <person name="Worley K."/>
            <person name="Gibbs R."/>
        </authorList>
    </citation>
    <scope>NUCLEOTIDE SEQUENCE [LARGE SCALE GENOMIC DNA]</scope>
    <source>
        <strain evidence="1 2">ATCC 33300</strain>
    </source>
</reference>
<protein>
    <submittedName>
        <fullName evidence="1">Uncharacterized protein</fullName>
    </submittedName>
</protein>
<evidence type="ECO:0000313" key="2">
    <source>
        <dbReference type="Proteomes" id="UP000006241"/>
    </source>
</evidence>
<gene>
    <name evidence="1" type="ORF">HMPREF0765_4170</name>
</gene>
<organism evidence="1 2">
    <name type="scientific">Sphingobacterium spiritivorum ATCC 33300</name>
    <dbReference type="NCBI Taxonomy" id="525372"/>
    <lineage>
        <taxon>Bacteria</taxon>
        <taxon>Pseudomonadati</taxon>
        <taxon>Bacteroidota</taxon>
        <taxon>Sphingobacteriia</taxon>
        <taxon>Sphingobacteriales</taxon>
        <taxon>Sphingobacteriaceae</taxon>
        <taxon>Sphingobacterium</taxon>
    </lineage>
</organism>
<accession>C2G3L4</accession>